<proteinExistence type="predicted"/>
<sequence>MSGRSRLAGLRRGLAEAYAAPYRRTLARAQREEDDLLMVIVMAEALGVPGPASFYTLELLPAVYDEVHAWHRRMGLDSSPLEHLSCC</sequence>
<evidence type="ECO:0000313" key="2">
    <source>
        <dbReference type="Proteomes" id="UP000315628"/>
    </source>
</evidence>
<evidence type="ECO:0000313" key="1">
    <source>
        <dbReference type="EMBL" id="TWD14492.1"/>
    </source>
</evidence>
<evidence type="ECO:0008006" key="3">
    <source>
        <dbReference type="Google" id="ProtNLM"/>
    </source>
</evidence>
<dbReference type="Proteomes" id="UP000315628">
    <property type="component" value="Unassembled WGS sequence"/>
</dbReference>
<dbReference type="EMBL" id="VIUW01000003">
    <property type="protein sequence ID" value="TWD14492.1"/>
    <property type="molecule type" value="Genomic_DNA"/>
</dbReference>
<dbReference type="InterPro" id="IPR058303">
    <property type="entry name" value="DUF7990"/>
</dbReference>
<dbReference type="OrthoDB" id="5358049at2"/>
<dbReference type="AlphaFoldDB" id="A0A560WA46"/>
<keyword evidence="2" id="KW-1185">Reference proteome</keyword>
<dbReference type="RefSeq" id="WP_144857356.1">
    <property type="nucleotide sequence ID" value="NZ_BAAAYT010000005.1"/>
</dbReference>
<organism evidence="1 2">
    <name type="scientific">Marihabitans asiaticum</name>
    <dbReference type="NCBI Taxonomy" id="415218"/>
    <lineage>
        <taxon>Bacteria</taxon>
        <taxon>Bacillati</taxon>
        <taxon>Actinomycetota</taxon>
        <taxon>Actinomycetes</taxon>
        <taxon>Micrococcales</taxon>
        <taxon>Intrasporangiaceae</taxon>
        <taxon>Marihabitans</taxon>
    </lineage>
</organism>
<gene>
    <name evidence="1" type="ORF">FB557_1902</name>
</gene>
<dbReference type="NCBIfam" id="NF041419">
    <property type="entry name" value="CC_star_Cory"/>
    <property type="match status" value="1"/>
</dbReference>
<dbReference type="Pfam" id="PF25952">
    <property type="entry name" value="DUF7990"/>
    <property type="match status" value="1"/>
</dbReference>
<protein>
    <recommendedName>
        <fullName evidence="3">DNA helicase</fullName>
    </recommendedName>
</protein>
<name>A0A560WA46_9MICO</name>
<comment type="caution">
    <text evidence="1">The sequence shown here is derived from an EMBL/GenBank/DDBJ whole genome shotgun (WGS) entry which is preliminary data.</text>
</comment>
<reference evidence="1 2" key="1">
    <citation type="submission" date="2019-06" db="EMBL/GenBank/DDBJ databases">
        <title>Sequencing the genomes of 1000 actinobacteria strains.</title>
        <authorList>
            <person name="Klenk H.-P."/>
        </authorList>
    </citation>
    <scope>NUCLEOTIDE SEQUENCE [LARGE SCALE GENOMIC DNA]</scope>
    <source>
        <strain evidence="1 2">DSM 18935</strain>
    </source>
</reference>
<accession>A0A560WA46</accession>
<dbReference type="InterPro" id="IPR047717">
    <property type="entry name" value="CC_star_Cory"/>
</dbReference>